<proteinExistence type="predicted"/>
<gene>
    <name evidence="1" type="ORF">JGI1_01155</name>
</gene>
<dbReference type="Proteomes" id="UP000320623">
    <property type="component" value="Unassembled WGS sequence"/>
</dbReference>
<feature type="non-terminal residue" evidence="1">
    <location>
        <position position="111"/>
    </location>
</feature>
<evidence type="ECO:0000313" key="1">
    <source>
        <dbReference type="EMBL" id="CUU05069.1"/>
    </source>
</evidence>
<organism evidence="1 2">
    <name type="scientific">Candidatus Thermokryptus mobilis</name>
    <dbReference type="NCBI Taxonomy" id="1643428"/>
    <lineage>
        <taxon>Bacteria</taxon>
        <taxon>Pseudomonadati</taxon>
        <taxon>Candidatus Kryptoniota</taxon>
        <taxon>Candidatus Thermokryptus</taxon>
    </lineage>
</organism>
<dbReference type="EMBL" id="FAOO01000007">
    <property type="protein sequence ID" value="CUU05069.1"/>
    <property type="molecule type" value="Genomic_DNA"/>
</dbReference>
<dbReference type="SUPFAM" id="SSF58104">
    <property type="entry name" value="Methyl-accepting chemotaxis protein (MCP) signaling domain"/>
    <property type="match status" value="1"/>
</dbReference>
<reference evidence="2" key="1">
    <citation type="submission" date="2015-11" db="EMBL/GenBank/DDBJ databases">
        <authorList>
            <person name="Varghese N."/>
        </authorList>
    </citation>
    <scope>NUCLEOTIDE SEQUENCE [LARGE SCALE GENOMIC DNA]</scope>
</reference>
<evidence type="ECO:0000313" key="2">
    <source>
        <dbReference type="Proteomes" id="UP000320623"/>
    </source>
</evidence>
<dbReference type="AlphaFoldDB" id="A0A0S4N529"/>
<keyword evidence="2" id="KW-1185">Reference proteome</keyword>
<accession>A0A0S4N529</accession>
<sequence>MPTRKTKISEEILKKLPELIQTDDAFRQRLFGILLEHMPSRKEFNEILERIDDAIEYQKEQMEAIREINRRQEEHTKAIRELSQRQEEHSKVLEEHIKAIRELSQRQEEHS</sequence>
<name>A0A0S4N529_9BACT</name>
<protein>
    <submittedName>
        <fullName evidence="1">Uncharacterized protein</fullName>
    </submittedName>
</protein>